<dbReference type="Pfam" id="PF00702">
    <property type="entry name" value="Hydrolase"/>
    <property type="match status" value="1"/>
</dbReference>
<dbReference type="SFLD" id="SFLDS00003">
    <property type="entry name" value="Haloacid_Dehalogenase"/>
    <property type="match status" value="1"/>
</dbReference>
<dbReference type="Gene3D" id="1.10.150.400">
    <property type="match status" value="1"/>
</dbReference>
<dbReference type="Gene3D" id="3.40.50.1000">
    <property type="entry name" value="HAD superfamily/HAD-like"/>
    <property type="match status" value="1"/>
</dbReference>
<dbReference type="InterPro" id="IPR023214">
    <property type="entry name" value="HAD_sf"/>
</dbReference>
<dbReference type="SFLD" id="SFLDG01129">
    <property type="entry name" value="C1.5:_HAD__Beta-PGM__Phosphata"/>
    <property type="match status" value="1"/>
</dbReference>
<dbReference type="InterPro" id="IPR006439">
    <property type="entry name" value="HAD-SF_hydro_IA"/>
</dbReference>
<dbReference type="PANTHER" id="PTHR43316:SF3">
    <property type="entry name" value="HALOACID DEHALOGENASE, TYPE II (AFU_ORTHOLOGUE AFUA_2G07750)-RELATED"/>
    <property type="match status" value="1"/>
</dbReference>
<proteinExistence type="predicted"/>
<dbReference type="PANTHER" id="PTHR43316">
    <property type="entry name" value="HYDROLASE, HALOACID DELAHOGENASE-RELATED"/>
    <property type="match status" value="1"/>
</dbReference>
<dbReference type="NCBIfam" id="TIGR01549">
    <property type="entry name" value="HAD-SF-IA-v1"/>
    <property type="match status" value="1"/>
</dbReference>
<dbReference type="InterPro" id="IPR036412">
    <property type="entry name" value="HAD-like_sf"/>
</dbReference>
<gene>
    <name evidence="2" type="ORF">METZ01_LOCUS5455</name>
</gene>
<dbReference type="AlphaFoldDB" id="A0A381NDD1"/>
<dbReference type="PRINTS" id="PR00413">
    <property type="entry name" value="HADHALOGNASE"/>
</dbReference>
<evidence type="ECO:0000256" key="1">
    <source>
        <dbReference type="ARBA" id="ARBA00022801"/>
    </source>
</evidence>
<dbReference type="NCBIfam" id="TIGR01509">
    <property type="entry name" value="HAD-SF-IA-v3"/>
    <property type="match status" value="1"/>
</dbReference>
<evidence type="ECO:0008006" key="3">
    <source>
        <dbReference type="Google" id="ProtNLM"/>
    </source>
</evidence>
<reference evidence="2" key="1">
    <citation type="submission" date="2018-05" db="EMBL/GenBank/DDBJ databases">
        <authorList>
            <person name="Lanie J.A."/>
            <person name="Ng W.-L."/>
            <person name="Kazmierczak K.M."/>
            <person name="Andrzejewski T.M."/>
            <person name="Davidsen T.M."/>
            <person name="Wayne K.J."/>
            <person name="Tettelin H."/>
            <person name="Glass J.I."/>
            <person name="Rusch D."/>
            <person name="Podicherti R."/>
            <person name="Tsui H.-C.T."/>
            <person name="Winkler M.E."/>
        </authorList>
    </citation>
    <scope>NUCLEOTIDE SEQUENCE</scope>
</reference>
<dbReference type="EMBL" id="UINC01000284">
    <property type="protein sequence ID" value="SUZ52601.1"/>
    <property type="molecule type" value="Genomic_DNA"/>
</dbReference>
<name>A0A381NDD1_9ZZZZ</name>
<dbReference type="InterPro" id="IPR051540">
    <property type="entry name" value="S-2-haloacid_dehalogenase"/>
</dbReference>
<accession>A0A381NDD1</accession>
<sequence>MAPLHAVTLDLWNTLLTSAPGGLEIRRRYWQEVIDRRNLDVPPDLLGGVLSILPDRFETEWRAGRHYGPERALEESFTAFGDRVDAEDRQALIEAFDLASYHLQVMPVPDAADVLSAVADTGITIGIVSDTNLAVGRHLRTYLDHHGILEHVSFAAFSDEVGVYKPDPAIFAAAMSGLGVTDPSTVAHVGDLKRTDVAGARAVGMATVRFRGVVDDPDGGDEADHVIDRLVDLLAVLGLG</sequence>
<dbReference type="SUPFAM" id="SSF56784">
    <property type="entry name" value="HAD-like"/>
    <property type="match status" value="1"/>
</dbReference>
<keyword evidence="1" id="KW-0378">Hydrolase</keyword>
<evidence type="ECO:0000313" key="2">
    <source>
        <dbReference type="EMBL" id="SUZ52601.1"/>
    </source>
</evidence>
<protein>
    <recommendedName>
        <fullName evidence="3">HAD family hydrolase</fullName>
    </recommendedName>
</protein>
<dbReference type="GO" id="GO:0016787">
    <property type="term" value="F:hydrolase activity"/>
    <property type="evidence" value="ECO:0007669"/>
    <property type="project" value="UniProtKB-KW"/>
</dbReference>
<organism evidence="2">
    <name type="scientific">marine metagenome</name>
    <dbReference type="NCBI Taxonomy" id="408172"/>
    <lineage>
        <taxon>unclassified sequences</taxon>
        <taxon>metagenomes</taxon>
        <taxon>ecological metagenomes</taxon>
    </lineage>
</organism>